<name>A0AAV2ZKJ1_9STRA</name>
<evidence type="ECO:0000256" key="6">
    <source>
        <dbReference type="ARBA" id="ARBA00044637"/>
    </source>
</evidence>
<comment type="subcellular location">
    <subcellularLocation>
        <location evidence="1">Membrane</location>
        <topology evidence="1">Multi-pass membrane protein</topology>
    </subcellularLocation>
</comment>
<comment type="catalytic activity">
    <reaction evidence="7">
        <text>D-glucose(out) = D-glucose(in)</text>
        <dbReference type="Rhea" id="RHEA:60376"/>
        <dbReference type="ChEBI" id="CHEBI:4167"/>
    </reaction>
    <physiologicalReaction direction="left-to-right" evidence="7">
        <dbReference type="Rhea" id="RHEA:60377"/>
    </physiologicalReaction>
</comment>
<feature type="transmembrane region" description="Helical" evidence="13">
    <location>
        <begin position="371"/>
        <end position="393"/>
    </location>
</feature>
<keyword evidence="16" id="KW-1185">Reference proteome</keyword>
<evidence type="ECO:0000256" key="13">
    <source>
        <dbReference type="SAM" id="Phobius"/>
    </source>
</evidence>
<feature type="domain" description="Major facilitator superfamily (MFS) profile" evidence="14">
    <location>
        <begin position="75"/>
        <end position="527"/>
    </location>
</feature>
<feature type="transmembrane region" description="Helical" evidence="13">
    <location>
        <begin position="436"/>
        <end position="457"/>
    </location>
</feature>
<sequence length="573" mass="62135">MTRPYSGAPQPRRPWRTIVAAMRDPARSEFAFVPHQYIYAPLELSDDSLSPSETTPINARKDWEERPAKLHSNRFFVLHVIAIGLSGFCCTWLALFPISPNRLYNMQVDVFNTNHDHTNFFFKPCLYLGHVLGAAVAGVLGERLGRAGSLELAAIPYIIGWLLVGVAYGEVTVLIGRYLLGAATGMMMVIAPVYLAEVSATAVRGRVLCVQALIAGLGRLCYLGVGALFIYLSRSYLGFNLSEWKVLAMSGLVPGFALLLTMQCLPDSPTWLVRRHSDHEAAFGILVKLFGGDSKSAENQVNAIIHADALAKQSRGPHRGAFFRPLLLCCALFGLRAIATSLLEPTLSPTTARSFQVTLLGVGLDVGEVELLYVMTFMWAASSVGVVTCFLLIDLRGRLVALRAGCCVVAGCMCLLPASAYKAQTMSFHATDCSSAAMLLVIAGHNLGLGVVPVVVASELFPARLRMSAMSVVVICEALVKCGLSYGMPRLRDHLSFVQLFALSALIVMLCNLLAVLLSWFSMPETSRRSLQEIEAILSGWLPATPQLGFSRGNVRVGYAGNAPTMPRLKYGT</sequence>
<evidence type="ECO:0000256" key="10">
    <source>
        <dbReference type="ARBA" id="ARBA00044668"/>
    </source>
</evidence>
<dbReference type="PRINTS" id="PR00171">
    <property type="entry name" value="SUGRTRNSPORT"/>
</dbReference>
<dbReference type="AlphaFoldDB" id="A0AAV2ZKJ1"/>
<proteinExistence type="predicted"/>
<dbReference type="InterPro" id="IPR005829">
    <property type="entry name" value="Sugar_transporter_CS"/>
</dbReference>
<comment type="catalytic activity">
    <reaction evidence="10">
        <text>D-glucosamine(out) = D-glucosamine(in)</text>
        <dbReference type="Rhea" id="RHEA:78423"/>
        <dbReference type="ChEBI" id="CHEBI:58723"/>
    </reaction>
    <physiologicalReaction direction="left-to-right" evidence="10">
        <dbReference type="Rhea" id="RHEA:78424"/>
    </physiologicalReaction>
</comment>
<evidence type="ECO:0000259" key="14">
    <source>
        <dbReference type="PROSITE" id="PS50850"/>
    </source>
</evidence>
<feature type="transmembrane region" description="Helical" evidence="13">
    <location>
        <begin position="469"/>
        <end position="488"/>
    </location>
</feature>
<protein>
    <recommendedName>
        <fullName evidence="12">Hexose transporter 1</fullName>
    </recommendedName>
</protein>
<evidence type="ECO:0000256" key="7">
    <source>
        <dbReference type="ARBA" id="ARBA00044648"/>
    </source>
</evidence>
<dbReference type="PANTHER" id="PTHR48021">
    <property type="match status" value="1"/>
</dbReference>
<dbReference type="InterPro" id="IPR005828">
    <property type="entry name" value="MFS_sugar_transport-like"/>
</dbReference>
<reference evidence="15" key="1">
    <citation type="submission" date="2022-11" db="EMBL/GenBank/DDBJ databases">
        <authorList>
            <person name="Morgan W.R."/>
            <person name="Tartar A."/>
        </authorList>
    </citation>
    <scope>NUCLEOTIDE SEQUENCE</scope>
    <source>
        <strain evidence="15">ARSEF 373</strain>
    </source>
</reference>
<dbReference type="PROSITE" id="PS00217">
    <property type="entry name" value="SUGAR_TRANSPORT_2"/>
    <property type="match status" value="1"/>
</dbReference>
<dbReference type="InterPro" id="IPR003663">
    <property type="entry name" value="Sugar/inositol_transpt"/>
</dbReference>
<keyword evidence="5 13" id="KW-0472">Membrane</keyword>
<accession>A0AAV2ZKJ1</accession>
<evidence type="ECO:0000256" key="12">
    <source>
        <dbReference type="ARBA" id="ARBA00044780"/>
    </source>
</evidence>
<dbReference type="InterPro" id="IPR020846">
    <property type="entry name" value="MFS_dom"/>
</dbReference>
<evidence type="ECO:0000313" key="16">
    <source>
        <dbReference type="Proteomes" id="UP001146120"/>
    </source>
</evidence>
<feature type="transmembrane region" description="Helical" evidence="13">
    <location>
        <begin position="500"/>
        <end position="521"/>
    </location>
</feature>
<comment type="catalytic activity">
    <reaction evidence="8">
        <text>D-xylose(out) = D-xylose(in)</text>
        <dbReference type="Rhea" id="RHEA:78427"/>
        <dbReference type="ChEBI" id="CHEBI:53455"/>
    </reaction>
    <physiologicalReaction direction="left-to-right" evidence="8">
        <dbReference type="Rhea" id="RHEA:78428"/>
    </physiologicalReaction>
</comment>
<evidence type="ECO:0000313" key="15">
    <source>
        <dbReference type="EMBL" id="DBA05009.1"/>
    </source>
</evidence>
<feature type="transmembrane region" description="Helical" evidence="13">
    <location>
        <begin position="152"/>
        <end position="169"/>
    </location>
</feature>
<evidence type="ECO:0000256" key="5">
    <source>
        <dbReference type="ARBA" id="ARBA00023136"/>
    </source>
</evidence>
<feature type="transmembrane region" description="Helical" evidence="13">
    <location>
        <begin position="207"/>
        <end position="232"/>
    </location>
</feature>
<dbReference type="SUPFAM" id="SSF103473">
    <property type="entry name" value="MFS general substrate transporter"/>
    <property type="match status" value="1"/>
</dbReference>
<keyword evidence="3 13" id="KW-0812">Transmembrane</keyword>
<feature type="transmembrane region" description="Helical" evidence="13">
    <location>
        <begin position="75"/>
        <end position="100"/>
    </location>
</feature>
<evidence type="ECO:0000256" key="11">
    <source>
        <dbReference type="ARBA" id="ARBA00044710"/>
    </source>
</evidence>
<evidence type="ECO:0000256" key="2">
    <source>
        <dbReference type="ARBA" id="ARBA00011738"/>
    </source>
</evidence>
<evidence type="ECO:0000256" key="1">
    <source>
        <dbReference type="ARBA" id="ARBA00004141"/>
    </source>
</evidence>
<feature type="transmembrane region" description="Helical" evidence="13">
    <location>
        <begin position="400"/>
        <end position="421"/>
    </location>
</feature>
<evidence type="ECO:0000256" key="8">
    <source>
        <dbReference type="ARBA" id="ARBA00044656"/>
    </source>
</evidence>
<comment type="catalytic activity">
    <reaction evidence="9">
        <text>D-mannose(out) = D-mannose(in)</text>
        <dbReference type="Rhea" id="RHEA:78391"/>
        <dbReference type="ChEBI" id="CHEBI:4208"/>
    </reaction>
    <physiologicalReaction direction="left-to-right" evidence="9">
        <dbReference type="Rhea" id="RHEA:78392"/>
    </physiologicalReaction>
</comment>
<dbReference type="EMBL" id="DAKRPA010000004">
    <property type="protein sequence ID" value="DBA05009.1"/>
    <property type="molecule type" value="Genomic_DNA"/>
</dbReference>
<dbReference type="GO" id="GO:0016020">
    <property type="term" value="C:membrane"/>
    <property type="evidence" value="ECO:0007669"/>
    <property type="project" value="UniProtKB-SubCell"/>
</dbReference>
<evidence type="ECO:0000256" key="4">
    <source>
        <dbReference type="ARBA" id="ARBA00022989"/>
    </source>
</evidence>
<dbReference type="PANTHER" id="PTHR48021:SF1">
    <property type="entry name" value="GH07001P-RELATED"/>
    <property type="match status" value="1"/>
</dbReference>
<feature type="transmembrane region" description="Helical" evidence="13">
    <location>
        <begin position="244"/>
        <end position="265"/>
    </location>
</feature>
<comment type="subunit">
    <text evidence="2">Homodimer.</text>
</comment>
<dbReference type="GO" id="GO:0022857">
    <property type="term" value="F:transmembrane transporter activity"/>
    <property type="evidence" value="ECO:0007669"/>
    <property type="project" value="InterPro"/>
</dbReference>
<comment type="catalytic activity">
    <reaction evidence="6">
        <text>D-galactose(in) = D-galactose(out)</text>
        <dbReference type="Rhea" id="RHEA:34915"/>
        <dbReference type="ChEBI" id="CHEBI:4139"/>
    </reaction>
    <physiologicalReaction direction="right-to-left" evidence="6">
        <dbReference type="Rhea" id="RHEA:34917"/>
    </physiologicalReaction>
</comment>
<dbReference type="Gene3D" id="1.20.1250.20">
    <property type="entry name" value="MFS general substrate transporter like domains"/>
    <property type="match status" value="1"/>
</dbReference>
<keyword evidence="4 13" id="KW-1133">Transmembrane helix</keyword>
<comment type="catalytic activity">
    <reaction evidence="11">
        <text>D-fructose(out) = D-fructose(in)</text>
        <dbReference type="Rhea" id="RHEA:60372"/>
        <dbReference type="ChEBI" id="CHEBI:37721"/>
    </reaction>
    <physiologicalReaction direction="left-to-right" evidence="11">
        <dbReference type="Rhea" id="RHEA:60373"/>
    </physiologicalReaction>
</comment>
<evidence type="ECO:0000256" key="9">
    <source>
        <dbReference type="ARBA" id="ARBA00044662"/>
    </source>
</evidence>
<feature type="transmembrane region" description="Helical" evidence="13">
    <location>
        <begin position="321"/>
        <end position="339"/>
    </location>
</feature>
<dbReference type="PROSITE" id="PS50850">
    <property type="entry name" value="MFS"/>
    <property type="match status" value="1"/>
</dbReference>
<feature type="transmembrane region" description="Helical" evidence="13">
    <location>
        <begin position="120"/>
        <end position="140"/>
    </location>
</feature>
<dbReference type="InterPro" id="IPR050549">
    <property type="entry name" value="MFS_Trehalose_Transporter"/>
</dbReference>
<feature type="transmembrane region" description="Helical" evidence="13">
    <location>
        <begin position="175"/>
        <end position="195"/>
    </location>
</feature>
<comment type="caution">
    <text evidence="15">The sequence shown here is derived from an EMBL/GenBank/DDBJ whole genome shotgun (WGS) entry which is preliminary data.</text>
</comment>
<dbReference type="Proteomes" id="UP001146120">
    <property type="component" value="Unassembled WGS sequence"/>
</dbReference>
<dbReference type="InterPro" id="IPR036259">
    <property type="entry name" value="MFS_trans_sf"/>
</dbReference>
<gene>
    <name evidence="15" type="ORF">N0F65_007011</name>
</gene>
<dbReference type="Pfam" id="PF00083">
    <property type="entry name" value="Sugar_tr"/>
    <property type="match status" value="1"/>
</dbReference>
<evidence type="ECO:0000256" key="3">
    <source>
        <dbReference type="ARBA" id="ARBA00022692"/>
    </source>
</evidence>
<reference evidence="15" key="2">
    <citation type="journal article" date="2023" name="Microbiol Resour">
        <title>Decontamination and Annotation of the Draft Genome Sequence of the Oomycete Lagenidium giganteum ARSEF 373.</title>
        <authorList>
            <person name="Morgan W.R."/>
            <person name="Tartar A."/>
        </authorList>
    </citation>
    <scope>NUCLEOTIDE SEQUENCE</scope>
    <source>
        <strain evidence="15">ARSEF 373</strain>
    </source>
</reference>
<organism evidence="15 16">
    <name type="scientific">Lagenidium giganteum</name>
    <dbReference type="NCBI Taxonomy" id="4803"/>
    <lineage>
        <taxon>Eukaryota</taxon>
        <taxon>Sar</taxon>
        <taxon>Stramenopiles</taxon>
        <taxon>Oomycota</taxon>
        <taxon>Peronosporomycetes</taxon>
        <taxon>Pythiales</taxon>
        <taxon>Pythiaceae</taxon>
    </lineage>
</organism>